<gene>
    <name evidence="1" type="ORF">UT30_C0008G0018</name>
</gene>
<protein>
    <recommendedName>
        <fullName evidence="3">Capsular polysaccharide biosynthesis protein</fullName>
    </recommendedName>
</protein>
<evidence type="ECO:0000313" key="1">
    <source>
        <dbReference type="EMBL" id="KKR04396.1"/>
    </source>
</evidence>
<dbReference type="EMBL" id="LBWG01000008">
    <property type="protein sequence ID" value="KKR04396.1"/>
    <property type="molecule type" value="Genomic_DNA"/>
</dbReference>
<accession>A0A0G0MVC7</accession>
<evidence type="ECO:0008006" key="3">
    <source>
        <dbReference type="Google" id="ProtNLM"/>
    </source>
</evidence>
<dbReference type="InterPro" id="IPR010866">
    <property type="entry name" value="A-2_8-polyST"/>
</dbReference>
<reference evidence="1 2" key="1">
    <citation type="journal article" date="2015" name="Nature">
        <title>rRNA introns, odd ribosomes, and small enigmatic genomes across a large radiation of phyla.</title>
        <authorList>
            <person name="Brown C.T."/>
            <person name="Hug L.A."/>
            <person name="Thomas B.C."/>
            <person name="Sharon I."/>
            <person name="Castelle C.J."/>
            <person name="Singh A."/>
            <person name="Wilkins M.J."/>
            <person name="Williams K.H."/>
            <person name="Banfield J.F."/>
        </authorList>
    </citation>
    <scope>NUCLEOTIDE SEQUENCE [LARGE SCALE GENOMIC DNA]</scope>
</reference>
<comment type="caution">
    <text evidence="1">The sequence shown here is derived from an EMBL/GenBank/DDBJ whole genome shotgun (WGS) entry which is preliminary data.</text>
</comment>
<dbReference type="AlphaFoldDB" id="A0A0G0MVC7"/>
<organism evidence="1 2">
    <name type="scientific">Candidatus Uhrbacteria bacterium GW2011_GWF2_39_13</name>
    <dbReference type="NCBI Taxonomy" id="1618995"/>
    <lineage>
        <taxon>Bacteria</taxon>
        <taxon>Candidatus Uhriibacteriota</taxon>
    </lineage>
</organism>
<dbReference type="Pfam" id="PF07388">
    <property type="entry name" value="A-2_8-polyST"/>
    <property type="match status" value="1"/>
</dbReference>
<sequence>MGKNHEIFLEGFKRIYFYCCDPGAFYAAEPMYDDMTRQGKETVWIFDGWCREKKGKNLPFIDSKTFRSKAEKNKRDCVIICAQVNFKLNFQMIDFCKNQKLHTVFLFDYWGNYLNCFQDRDDLRLHLTDTIFIMDEIAKADLIKELSLFVDDNSFFENIIITEHRGIEKTVSLIRNMSEKIVQDFRGKLNPLNKKLVLLALEPLDEDLGCLKDGRPFLGFNEFSTVEYFFNDMNYRDARILIKPHPRHRNGIINSFISKHSQIHEFDYTIVENVDLSLLLSAIDEVVGMTSSVLVIALKCGKKIKSIQLKRNKNAVKLSNPYLTPYIIEK</sequence>
<evidence type="ECO:0000313" key="2">
    <source>
        <dbReference type="Proteomes" id="UP000033935"/>
    </source>
</evidence>
<dbReference type="Proteomes" id="UP000033935">
    <property type="component" value="Unassembled WGS sequence"/>
</dbReference>
<proteinExistence type="predicted"/>
<name>A0A0G0MVC7_9BACT</name>